<protein>
    <submittedName>
        <fullName evidence="1">IS5/IS1182 family transposase</fullName>
    </submittedName>
</protein>
<reference evidence="1 2" key="1">
    <citation type="submission" date="2018-11" db="EMBL/GenBank/DDBJ databases">
        <title>Gemmobacter sp. nov., YIM 102744-1 draft genome.</title>
        <authorList>
            <person name="Li G."/>
            <person name="Jiang Y."/>
        </authorList>
    </citation>
    <scope>NUCLEOTIDE SEQUENCE [LARGE SCALE GENOMIC DNA]</scope>
    <source>
        <strain evidence="1 2">YIM 102744-1</strain>
    </source>
</reference>
<evidence type="ECO:0000313" key="2">
    <source>
        <dbReference type="Proteomes" id="UP000282125"/>
    </source>
</evidence>
<proteinExistence type="predicted"/>
<evidence type="ECO:0000313" key="1">
    <source>
        <dbReference type="EMBL" id="RRH75760.1"/>
    </source>
</evidence>
<dbReference type="Proteomes" id="UP000282125">
    <property type="component" value="Unassembled WGS sequence"/>
</dbReference>
<sequence>ARAVGGMTQSLYRGVGRVRARFILTLAANNLARLPKLLAA</sequence>
<keyword evidence="2" id="KW-1185">Reference proteome</keyword>
<feature type="non-terminal residue" evidence="1">
    <location>
        <position position="1"/>
    </location>
</feature>
<dbReference type="AlphaFoldDB" id="A0A3P3DNE3"/>
<accession>A0A3P3DNE3</accession>
<organism evidence="1 2">
    <name type="scientific">Falsigemmobacter faecalis</name>
    <dbReference type="NCBI Taxonomy" id="2488730"/>
    <lineage>
        <taxon>Bacteria</taxon>
        <taxon>Pseudomonadati</taxon>
        <taxon>Pseudomonadota</taxon>
        <taxon>Alphaproteobacteria</taxon>
        <taxon>Rhodobacterales</taxon>
        <taxon>Paracoccaceae</taxon>
        <taxon>Falsigemmobacter</taxon>
    </lineage>
</organism>
<dbReference type="EMBL" id="RRAZ01000009">
    <property type="protein sequence ID" value="RRH75760.1"/>
    <property type="molecule type" value="Genomic_DNA"/>
</dbReference>
<gene>
    <name evidence="1" type="ORF">EG244_07480</name>
</gene>
<name>A0A3P3DNE3_9RHOB</name>
<comment type="caution">
    <text evidence="1">The sequence shown here is derived from an EMBL/GenBank/DDBJ whole genome shotgun (WGS) entry which is preliminary data.</text>
</comment>